<accession>A0A561SEC5</accession>
<sequence length="298" mass="33063">MAYGADARELYEALTWHEGPDPYATVVGPWLDRARGGYRRWLAGAAEDSSWWAEGATGPEPGGQELLWELYALSRVSDQLLLGFDASGPTPSPHAYLDLFACLGMTPFDSGGAFDPFLHEIVEVEQTPDPYAPIEAVEVLRPGLMLGQLLFARAGVRIRAGAEHAQCGVADRSPLYWTFRRANRPTVDLSQGWGSNSQWRTDFRLDYRTPAGDRLNVAGDRPIDGNPELHPDHPANLGPEERLLTPGERRELLRHRCLLRAPEAAEALAGSPGWERELMPFDWRLRRLPDAETDPSGS</sequence>
<evidence type="ECO:0000313" key="2">
    <source>
        <dbReference type="EMBL" id="TWF73197.1"/>
    </source>
</evidence>
<dbReference type="Proteomes" id="UP000317940">
    <property type="component" value="Unassembled WGS sequence"/>
</dbReference>
<feature type="compositionally biased region" description="Basic and acidic residues" evidence="1">
    <location>
        <begin position="221"/>
        <end position="243"/>
    </location>
</feature>
<name>A0A561SEC5_9ACTN</name>
<gene>
    <name evidence="2" type="ORF">FHX73_16348</name>
</gene>
<dbReference type="RefSeq" id="WP_145911157.1">
    <property type="nucleotide sequence ID" value="NZ_BAAAMZ010000005.1"/>
</dbReference>
<dbReference type="AlphaFoldDB" id="A0A561SEC5"/>
<dbReference type="OrthoDB" id="6636674at2"/>
<evidence type="ECO:0000313" key="3">
    <source>
        <dbReference type="Proteomes" id="UP000317940"/>
    </source>
</evidence>
<protein>
    <submittedName>
        <fullName evidence="2">Uncharacterized protein</fullName>
    </submittedName>
</protein>
<reference evidence="2 3" key="1">
    <citation type="submission" date="2019-06" db="EMBL/GenBank/DDBJ databases">
        <title>Sequencing the genomes of 1000 actinobacteria strains.</title>
        <authorList>
            <person name="Klenk H.-P."/>
        </authorList>
    </citation>
    <scope>NUCLEOTIDE SEQUENCE [LARGE SCALE GENOMIC DNA]</scope>
    <source>
        <strain evidence="2 3">DSM 44826</strain>
    </source>
</reference>
<feature type="region of interest" description="Disordered" evidence="1">
    <location>
        <begin position="218"/>
        <end position="243"/>
    </location>
</feature>
<keyword evidence="3" id="KW-1185">Reference proteome</keyword>
<organism evidence="2 3">
    <name type="scientific">Kitasatospora viridis</name>
    <dbReference type="NCBI Taxonomy" id="281105"/>
    <lineage>
        <taxon>Bacteria</taxon>
        <taxon>Bacillati</taxon>
        <taxon>Actinomycetota</taxon>
        <taxon>Actinomycetes</taxon>
        <taxon>Kitasatosporales</taxon>
        <taxon>Streptomycetaceae</taxon>
        <taxon>Kitasatospora</taxon>
    </lineage>
</organism>
<dbReference type="EMBL" id="VIWT01000006">
    <property type="protein sequence ID" value="TWF73197.1"/>
    <property type="molecule type" value="Genomic_DNA"/>
</dbReference>
<comment type="caution">
    <text evidence="2">The sequence shown here is derived from an EMBL/GenBank/DDBJ whole genome shotgun (WGS) entry which is preliminary data.</text>
</comment>
<proteinExistence type="predicted"/>
<evidence type="ECO:0000256" key="1">
    <source>
        <dbReference type="SAM" id="MobiDB-lite"/>
    </source>
</evidence>